<dbReference type="InterPro" id="IPR051536">
    <property type="entry name" value="UDG_Type-4/5"/>
</dbReference>
<name>A0A086CHE8_9CHRO</name>
<keyword evidence="2" id="KW-0479">Metal-binding</keyword>
<gene>
    <name evidence="9" type="ORF">ucyna2_00485</name>
</gene>
<dbReference type="GO" id="GO:0097506">
    <property type="term" value="F:deaminated base DNA N-glycosylase activity"/>
    <property type="evidence" value="ECO:0007669"/>
    <property type="project" value="UniProtKB-ARBA"/>
</dbReference>
<keyword evidence="4" id="KW-0378">Hydrolase</keyword>
<accession>A0A086CHE8</accession>
<evidence type="ECO:0000256" key="2">
    <source>
        <dbReference type="ARBA" id="ARBA00022723"/>
    </source>
</evidence>
<dbReference type="PANTHER" id="PTHR33693:SF1">
    <property type="entry name" value="TYPE-4 URACIL-DNA GLYCOSYLASE"/>
    <property type="match status" value="1"/>
</dbReference>
<keyword evidence="5" id="KW-0408">Iron</keyword>
<proteinExistence type="predicted"/>
<dbReference type="InterPro" id="IPR005122">
    <property type="entry name" value="Uracil-DNA_glycosylase-like"/>
</dbReference>
<comment type="caution">
    <text evidence="9">The sequence shown here is derived from an EMBL/GenBank/DDBJ whole genome shotgun (WGS) entry which is preliminary data.</text>
</comment>
<keyword evidence="1" id="KW-0004">4Fe-4S</keyword>
<dbReference type="PATRIC" id="fig|1527444.3.peg.464"/>
<organism evidence="9 10">
    <name type="scientific">Candidatus Atelocyanobacterium thalassa isolate SIO64986</name>
    <dbReference type="NCBI Taxonomy" id="1527444"/>
    <lineage>
        <taxon>Bacteria</taxon>
        <taxon>Bacillati</taxon>
        <taxon>Cyanobacteriota</taxon>
        <taxon>Cyanophyceae</taxon>
        <taxon>Oscillatoriophycideae</taxon>
        <taxon>Chroococcales</taxon>
        <taxon>Aphanothecaceae</taxon>
        <taxon>Candidatus Atelocyanobacterium</taxon>
        <taxon>Candidatus Atelocyanobacterium thalassae</taxon>
    </lineage>
</organism>
<evidence type="ECO:0000256" key="6">
    <source>
        <dbReference type="ARBA" id="ARBA00023014"/>
    </source>
</evidence>
<dbReference type="GO" id="GO:0006281">
    <property type="term" value="P:DNA repair"/>
    <property type="evidence" value="ECO:0007669"/>
    <property type="project" value="UniProtKB-KW"/>
</dbReference>
<reference evidence="9 10" key="1">
    <citation type="submission" date="2014-08" db="EMBL/GenBank/DDBJ databases">
        <title>Comparative genomics reveals surprising divergence of two closely related strains of uncultivated UCYN-A cyanobacteria.</title>
        <authorList>
            <person name="Bombar D."/>
            <person name="Heller P."/>
            <person name="Sanchez-Baracaldo P."/>
            <person name="Carter B.J."/>
            <person name="Zert J.P."/>
        </authorList>
    </citation>
    <scope>NUCLEOTIDE SEQUENCE [LARGE SCALE GENOMIC DNA]</scope>
</reference>
<dbReference type="GO" id="GO:0051539">
    <property type="term" value="F:4 iron, 4 sulfur cluster binding"/>
    <property type="evidence" value="ECO:0007669"/>
    <property type="project" value="UniProtKB-KW"/>
</dbReference>
<dbReference type="STRING" id="1527444.ucyna2_00485"/>
<evidence type="ECO:0000313" key="9">
    <source>
        <dbReference type="EMBL" id="KFF41612.1"/>
    </source>
</evidence>
<protein>
    <submittedName>
        <fullName evidence="9">Uracil-DNA glycosylase</fullName>
    </submittedName>
</protein>
<evidence type="ECO:0000256" key="1">
    <source>
        <dbReference type="ARBA" id="ARBA00022485"/>
    </source>
</evidence>
<dbReference type="PANTHER" id="PTHR33693">
    <property type="entry name" value="TYPE-5 URACIL-DNA GLYCOSYLASE"/>
    <property type="match status" value="1"/>
</dbReference>
<dbReference type="EMBL" id="JPSP01000004">
    <property type="protein sequence ID" value="KFF41612.1"/>
    <property type="molecule type" value="Genomic_DNA"/>
</dbReference>
<feature type="domain" description="Uracil-DNA glycosylase-like" evidence="8">
    <location>
        <begin position="42"/>
        <end position="223"/>
    </location>
</feature>
<dbReference type="SUPFAM" id="SSF52141">
    <property type="entry name" value="Uracil-DNA glycosylase-like"/>
    <property type="match status" value="1"/>
</dbReference>
<keyword evidence="6" id="KW-0411">Iron-sulfur</keyword>
<evidence type="ECO:0000259" key="8">
    <source>
        <dbReference type="Pfam" id="PF03167"/>
    </source>
</evidence>
<evidence type="ECO:0000256" key="7">
    <source>
        <dbReference type="ARBA" id="ARBA00023204"/>
    </source>
</evidence>
<evidence type="ECO:0000256" key="4">
    <source>
        <dbReference type="ARBA" id="ARBA00022801"/>
    </source>
</evidence>
<dbReference type="Gene3D" id="3.40.470.10">
    <property type="entry name" value="Uracil-DNA glycosylase-like domain"/>
    <property type="match status" value="1"/>
</dbReference>
<keyword evidence="7" id="KW-0234">DNA repair</keyword>
<dbReference type="eggNOG" id="COG1573">
    <property type="taxonomic scope" value="Bacteria"/>
</dbReference>
<sequence length="225" mass="26622">MNDYEILLRRICEEAERQEFPIDISVYKSAGKIPTEAILSSGKFNTQICFFGRDLGRDEVIQGQPLIGASGMLVRKEFYRTLYSREIITKDDVQSICRRALLTNTVPYKPPGNKAYSHKVKERFRPFIEQLLVVYWQGNQIITLGTEAFKWFSPYCEAGKIEEFWKRPDRYELKFTVILKATDFHGKHYERKVHLLPLPHPSPLNKQYYARFPQMLRKRLNEFEF</sequence>
<dbReference type="GO" id="GO:0046872">
    <property type="term" value="F:metal ion binding"/>
    <property type="evidence" value="ECO:0007669"/>
    <property type="project" value="UniProtKB-KW"/>
</dbReference>
<dbReference type="Pfam" id="PF03167">
    <property type="entry name" value="UDG"/>
    <property type="match status" value="1"/>
</dbReference>
<evidence type="ECO:0000313" key="10">
    <source>
        <dbReference type="Proteomes" id="UP000028922"/>
    </source>
</evidence>
<dbReference type="Proteomes" id="UP000028922">
    <property type="component" value="Unassembled WGS sequence"/>
</dbReference>
<evidence type="ECO:0000256" key="5">
    <source>
        <dbReference type="ARBA" id="ARBA00023004"/>
    </source>
</evidence>
<dbReference type="InterPro" id="IPR036895">
    <property type="entry name" value="Uracil-DNA_glycosylase-like_sf"/>
</dbReference>
<dbReference type="AlphaFoldDB" id="A0A086CHE8"/>
<keyword evidence="3" id="KW-0227">DNA damage</keyword>
<evidence type="ECO:0000256" key="3">
    <source>
        <dbReference type="ARBA" id="ARBA00022763"/>
    </source>
</evidence>